<gene>
    <name evidence="2" type="ORF">UFOPK1740_00915</name>
</gene>
<dbReference type="Pfam" id="PF05437">
    <property type="entry name" value="AzlD"/>
    <property type="match status" value="1"/>
</dbReference>
<dbReference type="AlphaFoldDB" id="A0A6J6EZA8"/>
<proteinExistence type="predicted"/>
<accession>A0A6J6EZA8</accession>
<dbReference type="InterPro" id="IPR008407">
    <property type="entry name" value="Brnchd-chn_aa_trnsp_AzlD"/>
</dbReference>
<protein>
    <submittedName>
        <fullName evidence="2">Unannotated protein</fullName>
    </submittedName>
</protein>
<feature type="transmembrane region" description="Helical" evidence="1">
    <location>
        <begin position="68"/>
        <end position="101"/>
    </location>
</feature>
<feature type="transmembrane region" description="Helical" evidence="1">
    <location>
        <begin position="37"/>
        <end position="56"/>
    </location>
</feature>
<evidence type="ECO:0000313" key="2">
    <source>
        <dbReference type="EMBL" id="CAB4580755.1"/>
    </source>
</evidence>
<dbReference type="EMBL" id="CAEZTU010000047">
    <property type="protein sequence ID" value="CAB4580755.1"/>
    <property type="molecule type" value="Genomic_DNA"/>
</dbReference>
<keyword evidence="1" id="KW-0472">Membrane</keyword>
<name>A0A6J6EZA8_9ZZZZ</name>
<organism evidence="2">
    <name type="scientific">freshwater metagenome</name>
    <dbReference type="NCBI Taxonomy" id="449393"/>
    <lineage>
        <taxon>unclassified sequences</taxon>
        <taxon>metagenomes</taxon>
        <taxon>ecological metagenomes</taxon>
    </lineage>
</organism>
<evidence type="ECO:0000256" key="1">
    <source>
        <dbReference type="SAM" id="Phobius"/>
    </source>
</evidence>
<feature type="transmembrane region" description="Helical" evidence="1">
    <location>
        <begin position="6"/>
        <end position="25"/>
    </location>
</feature>
<keyword evidence="1" id="KW-1133">Transmembrane helix</keyword>
<reference evidence="2" key="1">
    <citation type="submission" date="2020-05" db="EMBL/GenBank/DDBJ databases">
        <authorList>
            <person name="Chiriac C."/>
            <person name="Salcher M."/>
            <person name="Ghai R."/>
            <person name="Kavagutti S V."/>
        </authorList>
    </citation>
    <scope>NUCLEOTIDE SEQUENCE</scope>
</reference>
<sequence>MDARWVAVIASSVIAFALKFSGNIIPEKYFENPKVKSISAFVPIVMLSALVVVQTFGVGQALVIDARIVGLIFAVILLLIRAPFIVVVFGAAAIAAILRYFELTN</sequence>
<keyword evidence="1" id="KW-0812">Transmembrane</keyword>